<dbReference type="GO" id="GO:0005680">
    <property type="term" value="C:anaphase-promoting complex"/>
    <property type="evidence" value="ECO:0007669"/>
    <property type="project" value="InterPro"/>
</dbReference>
<dbReference type="GO" id="GO:0070979">
    <property type="term" value="P:protein K11-linked ubiquitination"/>
    <property type="evidence" value="ECO:0007669"/>
    <property type="project" value="TreeGrafter"/>
</dbReference>
<dbReference type="Pfam" id="PF12862">
    <property type="entry name" value="ANAPC5"/>
    <property type="match status" value="1"/>
</dbReference>
<proteinExistence type="inferred from homology"/>
<dbReference type="PANTHER" id="PTHR12830">
    <property type="entry name" value="ANAPHASE-PROMOTING COMPLEX SUBUNIT 5"/>
    <property type="match status" value="1"/>
</dbReference>
<gene>
    <name evidence="8" type="ORF">DGAL_LOCUS8592</name>
</gene>
<dbReference type="GO" id="GO:0051301">
    <property type="term" value="P:cell division"/>
    <property type="evidence" value="ECO:0007669"/>
    <property type="project" value="UniProtKB-KW"/>
</dbReference>
<dbReference type="GO" id="GO:0045842">
    <property type="term" value="P:positive regulation of mitotic metaphase/anaphase transition"/>
    <property type="evidence" value="ECO:0007669"/>
    <property type="project" value="TreeGrafter"/>
</dbReference>
<evidence type="ECO:0000256" key="5">
    <source>
        <dbReference type="ARBA" id="ARBA00022786"/>
    </source>
</evidence>
<dbReference type="Proteomes" id="UP000789390">
    <property type="component" value="Unassembled WGS sequence"/>
</dbReference>
<protein>
    <recommendedName>
        <fullName evidence="2">Anaphase-promoting complex subunit 5</fullName>
    </recommendedName>
</protein>
<evidence type="ECO:0000256" key="1">
    <source>
        <dbReference type="ARBA" id="ARBA00007450"/>
    </source>
</evidence>
<reference evidence="8" key="1">
    <citation type="submission" date="2021-11" db="EMBL/GenBank/DDBJ databases">
        <authorList>
            <person name="Schell T."/>
        </authorList>
    </citation>
    <scope>NUCLEOTIDE SEQUENCE</scope>
    <source>
        <strain evidence="8">M5</strain>
    </source>
</reference>
<keyword evidence="9" id="KW-1185">Reference proteome</keyword>
<dbReference type="EMBL" id="CAKKLH010000190">
    <property type="protein sequence ID" value="CAH0105536.1"/>
    <property type="molecule type" value="Genomic_DNA"/>
</dbReference>
<evidence type="ECO:0000259" key="7">
    <source>
        <dbReference type="Pfam" id="PF12862"/>
    </source>
</evidence>
<dbReference type="CDD" id="cd16270">
    <property type="entry name" value="Apc5_N"/>
    <property type="match status" value="1"/>
</dbReference>
<organism evidence="8 9">
    <name type="scientific">Daphnia galeata</name>
    <dbReference type="NCBI Taxonomy" id="27404"/>
    <lineage>
        <taxon>Eukaryota</taxon>
        <taxon>Metazoa</taxon>
        <taxon>Ecdysozoa</taxon>
        <taxon>Arthropoda</taxon>
        <taxon>Crustacea</taxon>
        <taxon>Branchiopoda</taxon>
        <taxon>Diplostraca</taxon>
        <taxon>Cladocera</taxon>
        <taxon>Anomopoda</taxon>
        <taxon>Daphniidae</taxon>
        <taxon>Daphnia</taxon>
    </lineage>
</organism>
<keyword evidence="4" id="KW-0498">Mitosis</keyword>
<dbReference type="AlphaFoldDB" id="A0A8J2RMU8"/>
<keyword evidence="6" id="KW-0131">Cell cycle</keyword>
<evidence type="ECO:0000256" key="6">
    <source>
        <dbReference type="ARBA" id="ARBA00023306"/>
    </source>
</evidence>
<evidence type="ECO:0000256" key="2">
    <source>
        <dbReference type="ARBA" id="ARBA00016066"/>
    </source>
</evidence>
<dbReference type="InterPro" id="IPR037679">
    <property type="entry name" value="Apc5"/>
</dbReference>
<dbReference type="InterPro" id="IPR026000">
    <property type="entry name" value="Apc5_dom"/>
</dbReference>
<name>A0A8J2RMU8_9CRUS</name>
<keyword evidence="3" id="KW-0132">Cell division</keyword>
<comment type="similarity">
    <text evidence="1">Belongs to the APC5 family.</text>
</comment>
<accession>A0A8J2RMU8</accession>
<evidence type="ECO:0000256" key="4">
    <source>
        <dbReference type="ARBA" id="ARBA00022776"/>
    </source>
</evidence>
<dbReference type="OrthoDB" id="2504561at2759"/>
<evidence type="ECO:0000313" key="8">
    <source>
        <dbReference type="EMBL" id="CAH0105536.1"/>
    </source>
</evidence>
<dbReference type="PANTHER" id="PTHR12830:SF9">
    <property type="entry name" value="ANAPHASE-PROMOTING COMPLEX SUBUNIT 5"/>
    <property type="match status" value="1"/>
</dbReference>
<evidence type="ECO:0000313" key="9">
    <source>
        <dbReference type="Proteomes" id="UP000789390"/>
    </source>
</evidence>
<comment type="caution">
    <text evidence="8">The sequence shown here is derived from an EMBL/GenBank/DDBJ whole genome shotgun (WGS) entry which is preliminary data.</text>
</comment>
<sequence length="758" mass="86259">MATRESLPLNSFKLNNDDRVSPFKVAVLVFVREYCTARLAQLGMSPHSHYNSIPPFSPQQCKDFCLLSLELIQCYDVTWEDFEIILEPGHYNLNATIVSEFTQSLHQIVKDGASGLLDLGESLEKLLMEPAKGKPMIRRDSVLGIFIRKMVLQLDRMTFEGTVELSNNLTTYLDKSKQSDDPLELVQVSRKQAELLVSQQLTMLQRNESLAHSPVNLQKIIDRILHENKDFAEANFLAHLNEMRCQDFGQAEKRLHQSYDQGTISVEGLIHSKLEENLMNNKTFRHASLNMAFLHASFGHHELAVTALCETVALSGEAADHICLQESLAWFCHLEENPEMRLKMMERLVTKSSESNLHYLASLGLAMWTQDCALTGVVPTRIFEYLHTNDVANCQHSLTDMTLTCLALRAAIWNFYGYPRNALQVSQLLLTLHTGDPTKGNIYYNNEHMHMAICNIALHLSRQGRYADAESITKFAAGQYAFQQHSQMWKMTDLHVTFYRTLWLGQWDKAELIVSQLAVFDRAESQAKKAHLMLCKGDTCQGKSVLNALEEKLSNIKESSNHRMPNPGWKMGQNLRLQVQCLMLRAVLLSARQNFVEALLQISQASDICTKHHMSLQLALVGMQSAEIQLLMNFTANALDLVRKHLNIIYTHGSLFEQGAATYLLARCLLAESGTKKCDPGELKSKKAEIFPLLTRAKRIFNQIEAFHYVKDVVFMEALLYNHLGYEKERNTRAMLFKQLDELYPLKTSNNIQIFIGL</sequence>
<feature type="domain" description="Anaphase-promoting complex subunit 5" evidence="7">
    <location>
        <begin position="236"/>
        <end position="337"/>
    </location>
</feature>
<evidence type="ECO:0000256" key="3">
    <source>
        <dbReference type="ARBA" id="ARBA00022618"/>
    </source>
</evidence>
<dbReference type="GO" id="GO:0031145">
    <property type="term" value="P:anaphase-promoting complex-dependent catabolic process"/>
    <property type="evidence" value="ECO:0007669"/>
    <property type="project" value="TreeGrafter"/>
</dbReference>
<keyword evidence="5" id="KW-0833">Ubl conjugation pathway</keyword>